<sequence>MNISQKDLLQLKGWYISDCVVRNRNYFHFSMRNTKESRKASVISEHTVRKAEVGVYFDKEPEKALSFATVKNWEQVFIGSSVGDGWDEVVCVDDEGRVYARATDLRHIGREKNIPCTADGPSRGTITRIRRINGRLYFISYYHGVGYRIGPNEWQSLCMNLPAPRDENEADEMMDDLELEDIDGFSFDDLYLVGCKGHVWHFDGKEWIKVAFPSNIYLKSVCCAGDGFVYIGGQSGVIFKGRGDKWVKIHDGSYSLPFKDIVWHANKIWCTSDYGLWNIENNKIVTANAPAEIAICSGNLSVADGVMLLAGLYSAAFHDGKDWHILFDVRSIQDEDDYTDDADQYDHE</sequence>
<gene>
    <name evidence="1" type="ORF">HVW43_11345</name>
</gene>
<dbReference type="AlphaFoldDB" id="A0A4S1TEM3"/>
<proteinExistence type="predicted"/>
<organism evidence="1 2">
    <name type="scientific">Escherichia coli</name>
    <dbReference type="NCBI Taxonomy" id="562"/>
    <lineage>
        <taxon>Bacteria</taxon>
        <taxon>Pseudomonadati</taxon>
        <taxon>Pseudomonadota</taxon>
        <taxon>Gammaproteobacteria</taxon>
        <taxon>Enterobacterales</taxon>
        <taxon>Enterobacteriaceae</taxon>
        <taxon>Escherichia</taxon>
    </lineage>
</organism>
<evidence type="ECO:0000313" key="2">
    <source>
        <dbReference type="Proteomes" id="UP000514754"/>
    </source>
</evidence>
<name>A0A4S1TEM3_ECOLX</name>
<dbReference type="Proteomes" id="UP000514754">
    <property type="component" value="Chromosome"/>
</dbReference>
<dbReference type="EMBL" id="CP057906">
    <property type="protein sequence ID" value="QMO40865.1"/>
    <property type="molecule type" value="Genomic_DNA"/>
</dbReference>
<dbReference type="RefSeq" id="WP_001362400.1">
    <property type="nucleotide sequence ID" value="NZ_BFNN01000020.1"/>
</dbReference>
<accession>A0A4S1TEM3</accession>
<reference evidence="1 2" key="1">
    <citation type="submission" date="2020-06" db="EMBL/GenBank/DDBJ databases">
        <title>REHAB project genomes.</title>
        <authorList>
            <person name="Shaw L.P."/>
        </authorList>
    </citation>
    <scope>NUCLEOTIDE SEQUENCE [LARGE SCALE GENOMIC DNA]</scope>
    <source>
        <strain evidence="1 2">RHB10-C12</strain>
    </source>
</reference>
<evidence type="ECO:0000313" key="1">
    <source>
        <dbReference type="EMBL" id="QMO40865.1"/>
    </source>
</evidence>
<protein>
    <submittedName>
        <fullName evidence="1">Uncharacterized protein</fullName>
    </submittedName>
</protein>